<name>A0AC34F667_9BILA</name>
<dbReference type="WBParaSite" id="ES5_v2.g12654.t1">
    <property type="protein sequence ID" value="ES5_v2.g12654.t1"/>
    <property type="gene ID" value="ES5_v2.g12654"/>
</dbReference>
<evidence type="ECO:0000313" key="2">
    <source>
        <dbReference type="WBParaSite" id="ES5_v2.g12654.t1"/>
    </source>
</evidence>
<evidence type="ECO:0000313" key="1">
    <source>
        <dbReference type="Proteomes" id="UP000887579"/>
    </source>
</evidence>
<proteinExistence type="predicted"/>
<sequence>MVENDPETAYLRFGEPFVRCNKTLAEMDLLIGFSIGLNLILSIGIIGLNCYLIYHFVWKQTVQTHIDAAGVSFSQAIKPSEFARIPPIGIAVIAEMGGIPLNEVVSAYDKDSMERRAIVYSIMGRTAIAKKFVDQYRPVFMSKGYDGEETVLATTENGTTAAANPNSIAK</sequence>
<dbReference type="Proteomes" id="UP000887579">
    <property type="component" value="Unplaced"/>
</dbReference>
<protein>
    <submittedName>
        <fullName evidence="2">Uncharacterized protein</fullName>
    </submittedName>
</protein>
<accession>A0AC34F667</accession>
<organism evidence="1 2">
    <name type="scientific">Panagrolaimus sp. ES5</name>
    <dbReference type="NCBI Taxonomy" id="591445"/>
    <lineage>
        <taxon>Eukaryota</taxon>
        <taxon>Metazoa</taxon>
        <taxon>Ecdysozoa</taxon>
        <taxon>Nematoda</taxon>
        <taxon>Chromadorea</taxon>
        <taxon>Rhabditida</taxon>
        <taxon>Tylenchina</taxon>
        <taxon>Panagrolaimomorpha</taxon>
        <taxon>Panagrolaimoidea</taxon>
        <taxon>Panagrolaimidae</taxon>
        <taxon>Panagrolaimus</taxon>
    </lineage>
</organism>
<reference evidence="2" key="1">
    <citation type="submission" date="2022-11" db="UniProtKB">
        <authorList>
            <consortium name="WormBaseParasite"/>
        </authorList>
    </citation>
    <scope>IDENTIFICATION</scope>
</reference>